<proteinExistence type="predicted"/>
<protein>
    <submittedName>
        <fullName evidence="1">Uncharacterized protein</fullName>
    </submittedName>
</protein>
<comment type="caution">
    <text evidence="1">The sequence shown here is derived from an EMBL/GenBank/DDBJ whole genome shotgun (WGS) entry which is preliminary data.</text>
</comment>
<dbReference type="EMBL" id="SUTF01000015">
    <property type="protein sequence ID" value="MBE6511433.1"/>
    <property type="molecule type" value="Genomic_DNA"/>
</dbReference>
<dbReference type="PIRSF" id="PIRSF006529">
    <property type="entry name" value="UCP006529_dinclt"/>
    <property type="match status" value="1"/>
</dbReference>
<dbReference type="AlphaFoldDB" id="A0A8T3VJX7"/>
<name>A0A8T3VJX7_9EURY</name>
<accession>A0A8T3VJX7</accession>
<organism evidence="1 2">
    <name type="scientific">Methanobrevibacter millerae</name>
    <dbReference type="NCBI Taxonomy" id="230361"/>
    <lineage>
        <taxon>Archaea</taxon>
        <taxon>Methanobacteriati</taxon>
        <taxon>Methanobacteriota</taxon>
        <taxon>Methanomada group</taxon>
        <taxon>Methanobacteria</taxon>
        <taxon>Methanobacteriales</taxon>
        <taxon>Methanobacteriaceae</taxon>
        <taxon>Methanobrevibacter</taxon>
    </lineage>
</organism>
<dbReference type="Proteomes" id="UP000713479">
    <property type="component" value="Unassembled WGS sequence"/>
</dbReference>
<gene>
    <name evidence="1" type="ORF">E7Z74_09315</name>
</gene>
<evidence type="ECO:0000313" key="1">
    <source>
        <dbReference type="EMBL" id="MBE6511433.1"/>
    </source>
</evidence>
<dbReference type="InterPro" id="IPR012028">
    <property type="entry name" value="UCP006529_dinclt"/>
</dbReference>
<reference evidence="1" key="1">
    <citation type="submission" date="2019-04" db="EMBL/GenBank/DDBJ databases">
        <title>Evolution of Biomass-Degrading Anaerobic Consortia Revealed by Metagenomics.</title>
        <authorList>
            <person name="Peng X."/>
        </authorList>
    </citation>
    <scope>NUCLEOTIDE SEQUENCE</scope>
    <source>
        <strain evidence="1">SIG13</strain>
    </source>
</reference>
<evidence type="ECO:0000313" key="2">
    <source>
        <dbReference type="Proteomes" id="UP000713479"/>
    </source>
</evidence>
<sequence length="220" mass="24321">MQVDEIQKMEDRQVPKGKIDIVGIGRLGLRIGINLMQIHRGGPKVIGAFDGQEISGGDVIFTLYGAEVGEAKPDFLKRLCTHDEDFRKIESYPEYITSENINELDGDVIIIVIAGGNTISTASEIVKHAHDIGSKTIGTAGIFGFGDENIEIKDISEYDHNNPAVEELRQHGITENHLVLTTNKLIRDDEPVTPYVLDEVAKVITMNALKLLKEQTDKND</sequence>